<dbReference type="InterPro" id="IPR026467">
    <property type="entry name" value="Ser/Gly_Cys_C_dom"/>
</dbReference>
<comment type="caution">
    <text evidence="2">The sequence shown here is derived from an EMBL/GenBank/DDBJ whole genome shotgun (WGS) entry which is preliminary data.</text>
</comment>
<dbReference type="RefSeq" id="WP_190193018.1">
    <property type="nucleotide sequence ID" value="NZ_BMVU01000033.1"/>
</dbReference>
<dbReference type="EMBL" id="BMVU01000033">
    <property type="protein sequence ID" value="GGX94280.1"/>
    <property type="molecule type" value="Genomic_DNA"/>
</dbReference>
<organism evidence="2 3">
    <name type="scientific">Streptomyces minutiscleroticus</name>
    <dbReference type="NCBI Taxonomy" id="68238"/>
    <lineage>
        <taxon>Bacteria</taxon>
        <taxon>Bacillati</taxon>
        <taxon>Actinomycetota</taxon>
        <taxon>Actinomycetes</taxon>
        <taxon>Kitasatosporales</taxon>
        <taxon>Streptomycetaceae</taxon>
        <taxon>Streptomyces</taxon>
    </lineage>
</organism>
<reference evidence="2" key="2">
    <citation type="submission" date="2020-09" db="EMBL/GenBank/DDBJ databases">
        <authorList>
            <person name="Sun Q."/>
            <person name="Ohkuma M."/>
        </authorList>
    </citation>
    <scope>NUCLEOTIDE SEQUENCE</scope>
    <source>
        <strain evidence="2">JCM 4790</strain>
    </source>
</reference>
<evidence type="ECO:0000313" key="3">
    <source>
        <dbReference type="Proteomes" id="UP000619244"/>
    </source>
</evidence>
<proteinExistence type="predicted"/>
<keyword evidence="3" id="KW-1185">Reference proteome</keyword>
<dbReference type="NCBIfam" id="TIGR04222">
    <property type="entry name" value="near_uncomplex"/>
    <property type="match status" value="1"/>
</dbReference>
<feature type="compositionally biased region" description="Gly residues" evidence="1">
    <location>
        <begin position="213"/>
        <end position="225"/>
    </location>
</feature>
<feature type="compositionally biased region" description="Basic and acidic residues" evidence="1">
    <location>
        <begin position="202"/>
        <end position="212"/>
    </location>
</feature>
<accession>A0A918NT79</accession>
<reference evidence="2" key="1">
    <citation type="journal article" date="2014" name="Int. J. Syst. Evol. Microbiol.">
        <title>Complete genome sequence of Corynebacterium casei LMG S-19264T (=DSM 44701T), isolated from a smear-ripened cheese.</title>
        <authorList>
            <consortium name="US DOE Joint Genome Institute (JGI-PGF)"/>
            <person name="Walter F."/>
            <person name="Albersmeier A."/>
            <person name="Kalinowski J."/>
            <person name="Ruckert C."/>
        </authorList>
    </citation>
    <scope>NUCLEOTIDE SEQUENCE</scope>
    <source>
        <strain evidence="2">JCM 4790</strain>
    </source>
</reference>
<protein>
    <recommendedName>
        <fullName evidence="4">TIGR04222 domain-containing membrane protein</fullName>
    </recommendedName>
</protein>
<evidence type="ECO:0000256" key="1">
    <source>
        <dbReference type="SAM" id="MobiDB-lite"/>
    </source>
</evidence>
<dbReference type="Proteomes" id="UP000619244">
    <property type="component" value="Unassembled WGS sequence"/>
</dbReference>
<evidence type="ECO:0000313" key="2">
    <source>
        <dbReference type="EMBL" id="GGX94280.1"/>
    </source>
</evidence>
<name>A0A918NT79_9ACTN</name>
<sequence length="225" mass="23392">MDEATTPRRDEATAPHRDPYAVALVRGGARAAVQTAALALHLRGAVKSARPGTLRATGAPVDPRAHPFERAVHGALHRTSSVRELLRRPGVLRAVGELRDDAVAAGLVRVLPPGRTRAGRRLLTDLRARLPLPATGPDGAPATAGRAVDDLVLMAAVHGDAALRAAAPRFVTRSGLLERRGPDDALLPHSWGGGDTDRVWHRLADDSDHGSDHGFGGGGGGGGSD</sequence>
<evidence type="ECO:0008006" key="4">
    <source>
        <dbReference type="Google" id="ProtNLM"/>
    </source>
</evidence>
<feature type="region of interest" description="Disordered" evidence="1">
    <location>
        <begin position="202"/>
        <end position="225"/>
    </location>
</feature>
<dbReference type="AlphaFoldDB" id="A0A918NT79"/>
<gene>
    <name evidence="2" type="ORF">GCM10010358_55180</name>
</gene>